<accession>K0R2B9</accession>
<feature type="region of interest" description="Disordered" evidence="1">
    <location>
        <begin position="1"/>
        <end position="111"/>
    </location>
</feature>
<feature type="region of interest" description="Disordered" evidence="1">
    <location>
        <begin position="151"/>
        <end position="173"/>
    </location>
</feature>
<evidence type="ECO:0000256" key="1">
    <source>
        <dbReference type="SAM" id="MobiDB-lite"/>
    </source>
</evidence>
<proteinExistence type="predicted"/>
<gene>
    <name evidence="2" type="ORF">THAOC_36084</name>
</gene>
<keyword evidence="3" id="KW-1185">Reference proteome</keyword>
<feature type="compositionally biased region" description="Low complexity" evidence="1">
    <location>
        <begin position="263"/>
        <end position="278"/>
    </location>
</feature>
<feature type="compositionally biased region" description="Low complexity" evidence="1">
    <location>
        <begin position="1"/>
        <end position="16"/>
    </location>
</feature>
<feature type="compositionally biased region" description="Basic residues" evidence="1">
    <location>
        <begin position="279"/>
        <end position="295"/>
    </location>
</feature>
<dbReference type="EMBL" id="AGNL01048614">
    <property type="protein sequence ID" value="EJK45304.1"/>
    <property type="molecule type" value="Genomic_DNA"/>
</dbReference>
<feature type="region of interest" description="Disordered" evidence="1">
    <location>
        <begin position="256"/>
        <end position="320"/>
    </location>
</feature>
<feature type="non-terminal residue" evidence="2">
    <location>
        <position position="1"/>
    </location>
</feature>
<dbReference type="AlphaFoldDB" id="K0R2B9"/>
<sequence>SEGTAPPSGAAGTGSARGERPERPSFRSDVIGRGHVDDLRPPPSASGFRSVRSRRALPGVFVVTSTSGPPLRPVGPRTTCRDGAPSSGGTEAVTFDRSTSPSFRGAATGRPSRRRLAEAFVGGHRGGLVRRKSGGLEMGISANFRPLLKGGVPEQKGVHGSMERDEAVPGRPLGGLIFDDYEKRTTNTSQGPLRPAPSDATISSRDKITQCWRERSIQYPKIVHGARGRRSRQATGAEGGGCTFFALRGLDPRRAGCPLEAQGPTGAGRATSGAASASPRRRMTRKTPSRGRGSARHLTGEEEARGRRRDARRWPRRGRC</sequence>
<evidence type="ECO:0000313" key="3">
    <source>
        <dbReference type="Proteomes" id="UP000266841"/>
    </source>
</evidence>
<feature type="compositionally biased region" description="Basic and acidic residues" evidence="1">
    <location>
        <begin position="17"/>
        <end position="40"/>
    </location>
</feature>
<dbReference type="Proteomes" id="UP000266841">
    <property type="component" value="Unassembled WGS sequence"/>
</dbReference>
<name>K0R2B9_THAOC</name>
<organism evidence="2 3">
    <name type="scientific">Thalassiosira oceanica</name>
    <name type="common">Marine diatom</name>
    <dbReference type="NCBI Taxonomy" id="159749"/>
    <lineage>
        <taxon>Eukaryota</taxon>
        <taxon>Sar</taxon>
        <taxon>Stramenopiles</taxon>
        <taxon>Ochrophyta</taxon>
        <taxon>Bacillariophyta</taxon>
        <taxon>Coscinodiscophyceae</taxon>
        <taxon>Thalassiosirophycidae</taxon>
        <taxon>Thalassiosirales</taxon>
        <taxon>Thalassiosiraceae</taxon>
        <taxon>Thalassiosira</taxon>
    </lineage>
</organism>
<feature type="region of interest" description="Disordered" evidence="1">
    <location>
        <begin position="185"/>
        <end position="204"/>
    </location>
</feature>
<comment type="caution">
    <text evidence="2">The sequence shown here is derived from an EMBL/GenBank/DDBJ whole genome shotgun (WGS) entry which is preliminary data.</text>
</comment>
<evidence type="ECO:0000313" key="2">
    <source>
        <dbReference type="EMBL" id="EJK45304.1"/>
    </source>
</evidence>
<feature type="compositionally biased region" description="Basic residues" evidence="1">
    <location>
        <begin position="306"/>
        <end position="320"/>
    </location>
</feature>
<protein>
    <submittedName>
        <fullName evidence="2">Uncharacterized protein</fullName>
    </submittedName>
</protein>
<reference evidence="2 3" key="1">
    <citation type="journal article" date="2012" name="Genome Biol.">
        <title>Genome and low-iron response of an oceanic diatom adapted to chronic iron limitation.</title>
        <authorList>
            <person name="Lommer M."/>
            <person name="Specht M."/>
            <person name="Roy A.S."/>
            <person name="Kraemer L."/>
            <person name="Andreson R."/>
            <person name="Gutowska M.A."/>
            <person name="Wolf J."/>
            <person name="Bergner S.V."/>
            <person name="Schilhabel M.B."/>
            <person name="Klostermeier U.C."/>
            <person name="Beiko R.G."/>
            <person name="Rosenstiel P."/>
            <person name="Hippler M."/>
            <person name="Laroche J."/>
        </authorList>
    </citation>
    <scope>NUCLEOTIDE SEQUENCE [LARGE SCALE GENOMIC DNA]</scope>
    <source>
        <strain evidence="2 3">CCMP1005</strain>
    </source>
</reference>